<comment type="caution">
    <text evidence="2">The sequence shown here is derived from an EMBL/GenBank/DDBJ whole genome shotgun (WGS) entry which is preliminary data.</text>
</comment>
<sequence length="51" mass="5785">MNRKFLGAQGSSRRPAGPFFNRNPSTATGPTYACFKWMVIRRFNITSLFAN</sequence>
<evidence type="ECO:0000313" key="2">
    <source>
        <dbReference type="EMBL" id="KAF5805747.1"/>
    </source>
</evidence>
<dbReference type="EMBL" id="MNCJ02000320">
    <property type="protein sequence ID" value="KAF5805747.1"/>
    <property type="molecule type" value="Genomic_DNA"/>
</dbReference>
<keyword evidence="3" id="KW-1185">Reference proteome</keyword>
<reference evidence="2" key="1">
    <citation type="journal article" date="2017" name="Nature">
        <title>The sunflower genome provides insights into oil metabolism, flowering and Asterid evolution.</title>
        <authorList>
            <person name="Badouin H."/>
            <person name="Gouzy J."/>
            <person name="Grassa C.J."/>
            <person name="Murat F."/>
            <person name="Staton S.E."/>
            <person name="Cottret L."/>
            <person name="Lelandais-Briere C."/>
            <person name="Owens G.L."/>
            <person name="Carrere S."/>
            <person name="Mayjonade B."/>
            <person name="Legrand L."/>
            <person name="Gill N."/>
            <person name="Kane N.C."/>
            <person name="Bowers J.E."/>
            <person name="Hubner S."/>
            <person name="Bellec A."/>
            <person name="Berard A."/>
            <person name="Berges H."/>
            <person name="Blanchet N."/>
            <person name="Boniface M.C."/>
            <person name="Brunel D."/>
            <person name="Catrice O."/>
            <person name="Chaidir N."/>
            <person name="Claudel C."/>
            <person name="Donnadieu C."/>
            <person name="Faraut T."/>
            <person name="Fievet G."/>
            <person name="Helmstetter N."/>
            <person name="King M."/>
            <person name="Knapp S.J."/>
            <person name="Lai Z."/>
            <person name="Le Paslier M.C."/>
            <person name="Lippi Y."/>
            <person name="Lorenzon L."/>
            <person name="Mandel J.R."/>
            <person name="Marage G."/>
            <person name="Marchand G."/>
            <person name="Marquand E."/>
            <person name="Bret-Mestries E."/>
            <person name="Morien E."/>
            <person name="Nambeesan S."/>
            <person name="Nguyen T."/>
            <person name="Pegot-Espagnet P."/>
            <person name="Pouilly N."/>
            <person name="Raftis F."/>
            <person name="Sallet E."/>
            <person name="Schiex T."/>
            <person name="Thomas J."/>
            <person name="Vandecasteele C."/>
            <person name="Vares D."/>
            <person name="Vear F."/>
            <person name="Vautrin S."/>
            <person name="Crespi M."/>
            <person name="Mangin B."/>
            <person name="Burke J.M."/>
            <person name="Salse J."/>
            <person name="Munos S."/>
            <person name="Vincourt P."/>
            <person name="Rieseberg L.H."/>
            <person name="Langlade N.B."/>
        </authorList>
    </citation>
    <scope>NUCLEOTIDE SEQUENCE</scope>
    <source>
        <tissue evidence="2">Leaves</tissue>
    </source>
</reference>
<reference evidence="2" key="2">
    <citation type="submission" date="2020-06" db="EMBL/GenBank/DDBJ databases">
        <title>Helianthus annuus Genome sequencing and assembly Release 2.</title>
        <authorList>
            <person name="Gouzy J."/>
            <person name="Langlade N."/>
            <person name="Munos S."/>
        </authorList>
    </citation>
    <scope>NUCLEOTIDE SEQUENCE</scope>
    <source>
        <tissue evidence="2">Leaves</tissue>
    </source>
</reference>
<evidence type="ECO:0000256" key="1">
    <source>
        <dbReference type="SAM" id="MobiDB-lite"/>
    </source>
</evidence>
<gene>
    <name evidence="2" type="ORF">HanXRQr2_Chr05g0213141</name>
</gene>
<evidence type="ECO:0000313" key="3">
    <source>
        <dbReference type="Proteomes" id="UP000215914"/>
    </source>
</evidence>
<dbReference type="Proteomes" id="UP000215914">
    <property type="component" value="Unassembled WGS sequence"/>
</dbReference>
<proteinExistence type="predicted"/>
<name>A0A9K3NM62_HELAN</name>
<feature type="region of interest" description="Disordered" evidence="1">
    <location>
        <begin position="1"/>
        <end position="30"/>
    </location>
</feature>
<protein>
    <submittedName>
        <fullName evidence="2">Uncharacterized protein</fullName>
    </submittedName>
</protein>
<accession>A0A9K3NM62</accession>
<dbReference type="Gramene" id="mRNA:HanXRQr2_Chr05g0213141">
    <property type="protein sequence ID" value="CDS:HanXRQr2_Chr05g0213141.1"/>
    <property type="gene ID" value="HanXRQr2_Chr05g0213141"/>
</dbReference>
<organism evidence="2 3">
    <name type="scientific">Helianthus annuus</name>
    <name type="common">Common sunflower</name>
    <dbReference type="NCBI Taxonomy" id="4232"/>
    <lineage>
        <taxon>Eukaryota</taxon>
        <taxon>Viridiplantae</taxon>
        <taxon>Streptophyta</taxon>
        <taxon>Embryophyta</taxon>
        <taxon>Tracheophyta</taxon>
        <taxon>Spermatophyta</taxon>
        <taxon>Magnoliopsida</taxon>
        <taxon>eudicotyledons</taxon>
        <taxon>Gunneridae</taxon>
        <taxon>Pentapetalae</taxon>
        <taxon>asterids</taxon>
        <taxon>campanulids</taxon>
        <taxon>Asterales</taxon>
        <taxon>Asteraceae</taxon>
        <taxon>Asteroideae</taxon>
        <taxon>Heliantheae alliance</taxon>
        <taxon>Heliantheae</taxon>
        <taxon>Helianthus</taxon>
    </lineage>
</organism>
<dbReference type="AlphaFoldDB" id="A0A9K3NM62"/>